<keyword evidence="3" id="KW-1185">Reference proteome</keyword>
<feature type="compositionally biased region" description="Low complexity" evidence="1">
    <location>
        <begin position="80"/>
        <end position="106"/>
    </location>
</feature>
<feature type="compositionally biased region" description="Polar residues" evidence="1">
    <location>
        <begin position="107"/>
        <end position="120"/>
    </location>
</feature>
<feature type="compositionally biased region" description="Low complexity" evidence="1">
    <location>
        <begin position="58"/>
        <end position="68"/>
    </location>
</feature>
<dbReference type="EMBL" id="VFQX01000048">
    <property type="protein sequence ID" value="KAF0975013.1"/>
    <property type="molecule type" value="Genomic_DNA"/>
</dbReference>
<protein>
    <submittedName>
        <fullName evidence="2">Uncharacterized protein</fullName>
    </submittedName>
</protein>
<comment type="caution">
    <text evidence="2">The sequence shown here is derived from an EMBL/GenBank/DDBJ whole genome shotgun (WGS) entry which is preliminary data.</text>
</comment>
<evidence type="ECO:0000313" key="3">
    <source>
        <dbReference type="Proteomes" id="UP000444721"/>
    </source>
</evidence>
<gene>
    <name evidence="2" type="ORF">FDP41_005766</name>
</gene>
<name>A0A6A5BAD5_NAEFO</name>
<organism evidence="2 3">
    <name type="scientific">Naegleria fowleri</name>
    <name type="common">Brain eating amoeba</name>
    <dbReference type="NCBI Taxonomy" id="5763"/>
    <lineage>
        <taxon>Eukaryota</taxon>
        <taxon>Discoba</taxon>
        <taxon>Heterolobosea</taxon>
        <taxon>Tetramitia</taxon>
        <taxon>Eutetramitia</taxon>
        <taxon>Vahlkampfiidae</taxon>
        <taxon>Naegleria</taxon>
    </lineage>
</organism>
<reference evidence="2 3" key="1">
    <citation type="journal article" date="2019" name="Sci. Rep.">
        <title>Nanopore sequencing improves the draft genome of the human pathogenic amoeba Naegleria fowleri.</title>
        <authorList>
            <person name="Liechti N."/>
            <person name="Schurch N."/>
            <person name="Bruggmann R."/>
            <person name="Wittwer M."/>
        </authorList>
    </citation>
    <scope>NUCLEOTIDE SEQUENCE [LARGE SCALE GENOMIC DNA]</scope>
    <source>
        <strain evidence="2 3">ATCC 30894</strain>
    </source>
</reference>
<dbReference type="OMA" id="CYSESAV"/>
<dbReference type="Proteomes" id="UP000444721">
    <property type="component" value="Unassembled WGS sequence"/>
</dbReference>
<proteinExistence type="predicted"/>
<dbReference type="VEuPathDB" id="AmoebaDB:NF0101890"/>
<dbReference type="RefSeq" id="XP_044559726.1">
    <property type="nucleotide sequence ID" value="XM_044709326.1"/>
</dbReference>
<dbReference type="AlphaFoldDB" id="A0A6A5BAD5"/>
<accession>A0A6A5BAD5</accession>
<dbReference type="OrthoDB" id="10318784at2759"/>
<dbReference type="VEuPathDB" id="AmoebaDB:FDP41_005766"/>
<evidence type="ECO:0000313" key="2">
    <source>
        <dbReference type="EMBL" id="KAF0975013.1"/>
    </source>
</evidence>
<feature type="region of interest" description="Disordered" evidence="1">
    <location>
        <begin position="47"/>
        <end position="120"/>
    </location>
</feature>
<evidence type="ECO:0000256" key="1">
    <source>
        <dbReference type="SAM" id="MobiDB-lite"/>
    </source>
</evidence>
<dbReference type="VEuPathDB" id="AmoebaDB:NfTy_045320"/>
<dbReference type="GeneID" id="68112984"/>
<sequence>MIQNRLDRGEGLEHFEMTPEQIQHYQILCLNKNKSFFTTTTTTAMTTTSGSNSGAWIQQQQPSTTTPSNLHPNSGIHHLTTTSTTNNGSAPNTTTTTTSLSSMNKNLSVSPPTPSSMIHSHSQPNIMDSTTIIMAQSSFTSNGGGGASSIIVRNNYLLFPSASLVNLTSLTGNTSYLSLPIPQLCSFNKAMEILENAWDEDVLTSEEKDAITCFKQTKRSFTGNENVSNAELQNLVCADRFLLDVFLPMNQLMNENATTSSLTIGLVFLKDFNTIGEERAGILPLALQVGPAILYWSASRHVVCDLRTNTERKKLKLIPIARIEGTRKVAIALATIAKTCCRFNGKQYYDEITCNGQHFISTVLSKLNLEGSMLTRTHFQNGGYFEDLKRGQYKTVYFYSKSIKEIIKDTIEINKDNPKWREECAATIHVPVEDINYFLDNDLIHFTSRSLLDKFGLAISHFSIIGGFSEKYSKERSTDIDNYWVSEAGREDYDFLHVYDKFFDSQLTEDPTNPKYLPFQNTSFFFFDDDSMTTGSGLMKQSPLGELQKNYRIAIPSRRKIKMEE</sequence>